<keyword evidence="6" id="KW-0732">Signal</keyword>
<evidence type="ECO:0000259" key="7">
    <source>
        <dbReference type="SMART" id="SM00644"/>
    </source>
</evidence>
<dbReference type="InterPro" id="IPR023346">
    <property type="entry name" value="Lysozyme-like_dom_sf"/>
</dbReference>
<keyword evidence="3 8" id="KW-0378">Hydrolase</keyword>
<evidence type="ECO:0000256" key="6">
    <source>
        <dbReference type="SAM" id="SignalP"/>
    </source>
</evidence>
<evidence type="ECO:0000256" key="3">
    <source>
        <dbReference type="ARBA" id="ARBA00022801"/>
    </source>
</evidence>
<feature type="chain" id="PRO_5045761646" description="N-acetylmuramoyl-L-alanine amidase" evidence="6">
    <location>
        <begin position="18"/>
        <end position="650"/>
    </location>
</feature>
<organism evidence="8 9">
    <name type="scientific">Streptantibioticus silvisoli</name>
    <dbReference type="NCBI Taxonomy" id="2705255"/>
    <lineage>
        <taxon>Bacteria</taxon>
        <taxon>Bacillati</taxon>
        <taxon>Actinomycetota</taxon>
        <taxon>Actinomycetes</taxon>
        <taxon>Kitasatosporales</taxon>
        <taxon>Streptomycetaceae</taxon>
        <taxon>Streptantibioticus</taxon>
    </lineage>
</organism>
<dbReference type="Proteomes" id="UP001156398">
    <property type="component" value="Unassembled WGS sequence"/>
</dbReference>
<dbReference type="Gene3D" id="3.40.80.10">
    <property type="entry name" value="Peptidoglycan recognition protein-like"/>
    <property type="match status" value="1"/>
</dbReference>
<dbReference type="RefSeq" id="WP_271323468.1">
    <property type="nucleotide sequence ID" value="NZ_JAAGKO020000047.1"/>
</dbReference>
<accession>A0ABT6W9S9</accession>
<evidence type="ECO:0000313" key="9">
    <source>
        <dbReference type="Proteomes" id="UP001156398"/>
    </source>
</evidence>
<gene>
    <name evidence="8" type="ORF">POF43_026470</name>
</gene>
<sequence>MGITAAAGLLLAGGVAAAVLPRTGAPAQTDAAPPAAGGSTAAGAVAAGRFARAAREFQVPVPVLMAVAYAESRWDGHAGQLSADGGYGLMDLTRVTPAMLAAGTPGGAGGRSAAGPALHTLDAAAGLTGIAPALLRSRDLDNLRGGAALLAAAERRLTGGTPADPAAWYGAVARYSRSADPAVARRFADEVYGVLASGARRTTPAGRLVLAARPGLRPDRRTVPSARGAGDGDGPQCPAAVRCSVLPAASATYQRADRPLDGLRIRYIVIHDTEGGYASSLRSFRDPSGDAAAQYVMRASDGAVTQMVPDQDIAFHAGNYWFNLHSVGIEHEGFAASGATWYTEAQYRATADLVRYLSARYGVPLDREHVIGHDNVPGVTSSGVAGMHWDPGPYWDWTHFMALLGAPAADAGGGMPATGTAVTVAPPFDTDRQAVRVCGQPTGASGGGPDHADDADHADDDAPARGCREQREPSDFLYVRTAPSASAPLFGDPALHGHAGDGSDAIDDWGGTVSAGQRFVVAGRSGDWTAIWFSGAKVWFANPGGVNTAPAPGAVVVGPVTGTAPAPVYGQAFPAPSEYPAGLTPSDHRPLAQYAVPAGQAYVASVAPVPSDDYVAASGVVVIGRERYWTVQYGHRLALLDAADVVARSG</sequence>
<dbReference type="Pfam" id="PF01510">
    <property type="entry name" value="Amidase_2"/>
    <property type="match status" value="1"/>
</dbReference>
<dbReference type="SMART" id="SM00644">
    <property type="entry name" value="Ami_2"/>
    <property type="match status" value="1"/>
</dbReference>
<feature type="domain" description="N-acetylmuramoyl-L-alanine amidase" evidence="7">
    <location>
        <begin position="253"/>
        <end position="392"/>
    </location>
</feature>
<dbReference type="GO" id="GO:0008745">
    <property type="term" value="F:N-acetylmuramoyl-L-alanine amidase activity"/>
    <property type="evidence" value="ECO:0007669"/>
    <property type="project" value="UniProtKB-EC"/>
</dbReference>
<evidence type="ECO:0000313" key="8">
    <source>
        <dbReference type="EMBL" id="MDI5966231.1"/>
    </source>
</evidence>
<evidence type="ECO:0000256" key="2">
    <source>
        <dbReference type="ARBA" id="ARBA00011901"/>
    </source>
</evidence>
<comment type="caution">
    <text evidence="8">The sequence shown here is derived from an EMBL/GenBank/DDBJ whole genome shotgun (WGS) entry which is preliminary data.</text>
</comment>
<dbReference type="EC" id="3.5.1.28" evidence="2"/>
<dbReference type="EMBL" id="JAAGKO020000047">
    <property type="protein sequence ID" value="MDI5966231.1"/>
    <property type="molecule type" value="Genomic_DNA"/>
</dbReference>
<evidence type="ECO:0000256" key="4">
    <source>
        <dbReference type="ARBA" id="ARBA00023316"/>
    </source>
</evidence>
<evidence type="ECO:0000256" key="1">
    <source>
        <dbReference type="ARBA" id="ARBA00001561"/>
    </source>
</evidence>
<dbReference type="Gene3D" id="1.10.530.10">
    <property type="match status" value="1"/>
</dbReference>
<name>A0ABT6W9S9_9ACTN</name>
<feature type="region of interest" description="Disordered" evidence="5">
    <location>
        <begin position="438"/>
        <end position="474"/>
    </location>
</feature>
<dbReference type="InterPro" id="IPR036505">
    <property type="entry name" value="Amidase/PGRP_sf"/>
</dbReference>
<comment type="catalytic activity">
    <reaction evidence="1">
        <text>Hydrolyzes the link between N-acetylmuramoyl residues and L-amino acid residues in certain cell-wall glycopeptides.</text>
        <dbReference type="EC" id="3.5.1.28"/>
    </reaction>
</comment>
<reference evidence="8 9" key="1">
    <citation type="submission" date="2023-05" db="EMBL/GenBank/DDBJ databases">
        <title>Streptantibioticus silvisoli sp. nov., acidotolerant actinomycetes 1 from pine litter.</title>
        <authorList>
            <person name="Swiecimska M."/>
            <person name="Golinska P."/>
            <person name="Sangal V."/>
            <person name="Wachnowicz B."/>
            <person name="Goodfellow M."/>
        </authorList>
    </citation>
    <scope>NUCLEOTIDE SEQUENCE [LARGE SCALE GENOMIC DNA]</scope>
    <source>
        <strain evidence="8 9">SL54</strain>
    </source>
</reference>
<proteinExistence type="predicted"/>
<dbReference type="PANTHER" id="PTHR30417">
    <property type="entry name" value="N-ACETYLMURAMOYL-L-ALANINE AMIDASE AMID"/>
    <property type="match status" value="1"/>
</dbReference>
<feature type="signal peptide" evidence="6">
    <location>
        <begin position="1"/>
        <end position="17"/>
    </location>
</feature>
<protein>
    <recommendedName>
        <fullName evidence="2">N-acetylmuramoyl-L-alanine amidase</fullName>
        <ecNumber evidence="2">3.5.1.28</ecNumber>
    </recommendedName>
</protein>
<keyword evidence="9" id="KW-1185">Reference proteome</keyword>
<evidence type="ECO:0000256" key="5">
    <source>
        <dbReference type="SAM" id="MobiDB-lite"/>
    </source>
</evidence>
<keyword evidence="4" id="KW-0961">Cell wall biogenesis/degradation</keyword>
<dbReference type="SUPFAM" id="SSF55846">
    <property type="entry name" value="N-acetylmuramoyl-L-alanine amidase-like"/>
    <property type="match status" value="1"/>
</dbReference>
<dbReference type="CDD" id="cd06583">
    <property type="entry name" value="PGRP"/>
    <property type="match status" value="1"/>
</dbReference>
<dbReference type="InterPro" id="IPR051206">
    <property type="entry name" value="NAMLAA_amidase_2"/>
</dbReference>
<dbReference type="PANTHER" id="PTHR30417:SF1">
    <property type="entry name" value="N-ACETYLMURAMOYL-L-ALANINE AMIDASE AMID"/>
    <property type="match status" value="1"/>
</dbReference>
<dbReference type="InterPro" id="IPR002502">
    <property type="entry name" value="Amidase_domain"/>
</dbReference>
<feature type="compositionally biased region" description="Basic and acidic residues" evidence="5">
    <location>
        <begin position="450"/>
        <end position="474"/>
    </location>
</feature>
<dbReference type="SUPFAM" id="SSF53955">
    <property type="entry name" value="Lysozyme-like"/>
    <property type="match status" value="1"/>
</dbReference>